<protein>
    <submittedName>
        <fullName evidence="1">Uncharacterized protein</fullName>
    </submittedName>
</protein>
<dbReference type="OrthoDB" id="9803063at2"/>
<dbReference type="eggNOG" id="COG0826">
    <property type="taxonomic scope" value="Bacteria"/>
</dbReference>
<dbReference type="Proteomes" id="UP000019365">
    <property type="component" value="Unassembled WGS sequence"/>
</dbReference>
<organism evidence="1 2">
    <name type="scientific">Ruminococcus flavefaciens 007c</name>
    <dbReference type="NCBI Taxonomy" id="1341157"/>
    <lineage>
        <taxon>Bacteria</taxon>
        <taxon>Bacillati</taxon>
        <taxon>Bacillota</taxon>
        <taxon>Clostridia</taxon>
        <taxon>Eubacteriales</taxon>
        <taxon>Oscillospiraceae</taxon>
        <taxon>Ruminococcus</taxon>
    </lineage>
</organism>
<comment type="caution">
    <text evidence="1">The sequence shown here is derived from an EMBL/GenBank/DDBJ whole genome shotgun (WGS) entry which is preliminary data.</text>
</comment>
<dbReference type="RefSeq" id="WP_037300087.1">
    <property type="nucleotide sequence ID" value="NZ_ATAX01000028.1"/>
</dbReference>
<keyword evidence="2" id="KW-1185">Reference proteome</keyword>
<sequence>MKVKFHLPDFSGHFMFNLVFANMVKSRPDYFREGVEIASFYGAFPPSLWNGGRTIGGQCDQSYVEHVIKSFNELDIPLRFTFTNPVLREEHLYDPFCNMVMRMADNGLNEAIVNSPLLEDYIRKTYPSFKLTSSTCKRLDNIDDFLAELKKDYHIVVMDYDLNNKFDLLERVPMEDRPRIEFLSNACCEPECPRRKLEYDLIGEQMIYYNQHLKEHPDKPFNINDYTDRNLSTLIKCKCRERTLYEIKELRTHISPDAIWNKYVPMGFEQFKLEGRTAGNLYLIDNYMYYMAKPECRDEARMMLFYNLDYHGVIQFE</sequence>
<gene>
    <name evidence="1" type="ORF">RF007C_15090</name>
</gene>
<evidence type="ECO:0000313" key="2">
    <source>
        <dbReference type="Proteomes" id="UP000019365"/>
    </source>
</evidence>
<dbReference type="PATRIC" id="fig|1341157.4.peg.2415"/>
<evidence type="ECO:0000313" key="1">
    <source>
        <dbReference type="EMBL" id="EWM52936.1"/>
    </source>
</evidence>
<dbReference type="AlphaFoldDB" id="W7UCY7"/>
<reference evidence="1 2" key="1">
    <citation type="journal article" date="2014" name="PLoS ONE">
        <title>Rumen cellulosomics: divergent fiber-degrading strategies revealed by comparative genome-wide analysis of six ruminococcal strains.</title>
        <authorList>
            <person name="Dassa B."/>
            <person name="Borovok I."/>
            <person name="Ruimy-Israeli V."/>
            <person name="Lamed R."/>
            <person name="Flint H.J."/>
            <person name="Duncan S.H."/>
            <person name="Henrissat B."/>
            <person name="Coutinho P."/>
            <person name="Morrison M."/>
            <person name="Mosoni P."/>
            <person name="Yeoman C.J."/>
            <person name="White B.A."/>
            <person name="Bayer E.A."/>
        </authorList>
    </citation>
    <scope>NUCLEOTIDE SEQUENCE [LARGE SCALE GENOMIC DNA]</scope>
    <source>
        <strain evidence="1 2">007c</strain>
    </source>
</reference>
<dbReference type="EMBL" id="ATAX01000028">
    <property type="protein sequence ID" value="EWM52936.1"/>
    <property type="molecule type" value="Genomic_DNA"/>
</dbReference>
<proteinExistence type="predicted"/>
<name>W7UCY7_RUMFL</name>
<accession>W7UCY7</accession>